<evidence type="ECO:0000259" key="2">
    <source>
        <dbReference type="Pfam" id="PF20152"/>
    </source>
</evidence>
<dbReference type="EMBL" id="KL142389">
    <property type="protein sequence ID" value="KDR72265.1"/>
    <property type="molecule type" value="Genomic_DNA"/>
</dbReference>
<protein>
    <recommendedName>
        <fullName evidence="2">DUF6534 domain-containing protein</fullName>
    </recommendedName>
</protein>
<dbReference type="Proteomes" id="UP000027222">
    <property type="component" value="Unassembled WGS sequence"/>
</dbReference>
<keyword evidence="1" id="KW-0472">Membrane</keyword>
<feature type="transmembrane region" description="Helical" evidence="1">
    <location>
        <begin position="50"/>
        <end position="69"/>
    </location>
</feature>
<dbReference type="InterPro" id="IPR045339">
    <property type="entry name" value="DUF6534"/>
</dbReference>
<feature type="transmembrane region" description="Helical" evidence="1">
    <location>
        <begin position="89"/>
        <end position="108"/>
    </location>
</feature>
<keyword evidence="4" id="KW-1185">Reference proteome</keyword>
<sequence>MPTVEDIDISSGVDGIFAGFVLSTALLGVTILQAWTYVNHNNDDWKLRTLVAVLVVSDILSTIFNSIFIHEYLVQHFGNFLRLFTVSSGILAEFLITIIVIFIVQLFFASRVYLLNRKNIWAPAIIVITAVLGFGSGIFTIVKQFQHRQVADLALPAVRISVGFDQAMILISDGVATVALSMSFAKARSSSRVKRSITMLQDLLAYTVTRGLLVTLLDVVFMIMFAIDPTNLNWMPIHLSLSKFYVITTIAILNGRPSAQASRNAGYADSESVQISSTFATRTANTATLRAPEYALQSFGNKTFVEDNVNDSKNILVTQEKSVYNDDHKFTV</sequence>
<feature type="domain" description="DUF6534" evidence="2">
    <location>
        <begin position="171"/>
        <end position="257"/>
    </location>
</feature>
<evidence type="ECO:0000313" key="4">
    <source>
        <dbReference type="Proteomes" id="UP000027222"/>
    </source>
</evidence>
<dbReference type="HOGENOM" id="CLU_769570_0_0_1"/>
<dbReference type="PANTHER" id="PTHR40465">
    <property type="entry name" value="CHROMOSOME 1, WHOLE GENOME SHOTGUN SEQUENCE"/>
    <property type="match status" value="1"/>
</dbReference>
<feature type="transmembrane region" description="Helical" evidence="1">
    <location>
        <begin position="203"/>
        <end position="227"/>
    </location>
</feature>
<evidence type="ECO:0000313" key="3">
    <source>
        <dbReference type="EMBL" id="KDR72265.1"/>
    </source>
</evidence>
<name>A0A067SMV2_GALM3</name>
<dbReference type="OrthoDB" id="2864380at2759"/>
<dbReference type="STRING" id="685588.A0A067SMV2"/>
<accession>A0A067SMV2</accession>
<feature type="transmembrane region" description="Helical" evidence="1">
    <location>
        <begin position="16"/>
        <end position="38"/>
    </location>
</feature>
<keyword evidence="1" id="KW-1133">Transmembrane helix</keyword>
<dbReference type="Pfam" id="PF20152">
    <property type="entry name" value="DUF6534"/>
    <property type="match status" value="1"/>
</dbReference>
<feature type="transmembrane region" description="Helical" evidence="1">
    <location>
        <begin position="162"/>
        <end position="182"/>
    </location>
</feature>
<dbReference type="PANTHER" id="PTHR40465:SF1">
    <property type="entry name" value="DUF6534 DOMAIN-CONTAINING PROTEIN"/>
    <property type="match status" value="1"/>
</dbReference>
<keyword evidence="1" id="KW-0812">Transmembrane</keyword>
<proteinExistence type="predicted"/>
<reference evidence="4" key="1">
    <citation type="journal article" date="2014" name="Proc. Natl. Acad. Sci. U.S.A.">
        <title>Extensive sampling of basidiomycete genomes demonstrates inadequacy of the white-rot/brown-rot paradigm for wood decay fungi.</title>
        <authorList>
            <person name="Riley R."/>
            <person name="Salamov A.A."/>
            <person name="Brown D.W."/>
            <person name="Nagy L.G."/>
            <person name="Floudas D."/>
            <person name="Held B.W."/>
            <person name="Levasseur A."/>
            <person name="Lombard V."/>
            <person name="Morin E."/>
            <person name="Otillar R."/>
            <person name="Lindquist E.A."/>
            <person name="Sun H."/>
            <person name="LaButti K.M."/>
            <person name="Schmutz J."/>
            <person name="Jabbour D."/>
            <person name="Luo H."/>
            <person name="Baker S.E."/>
            <person name="Pisabarro A.G."/>
            <person name="Walton J.D."/>
            <person name="Blanchette R.A."/>
            <person name="Henrissat B."/>
            <person name="Martin F."/>
            <person name="Cullen D."/>
            <person name="Hibbett D.S."/>
            <person name="Grigoriev I.V."/>
        </authorList>
    </citation>
    <scope>NUCLEOTIDE SEQUENCE [LARGE SCALE GENOMIC DNA]</scope>
    <source>
        <strain evidence="4">CBS 339.88</strain>
    </source>
</reference>
<feature type="transmembrane region" description="Helical" evidence="1">
    <location>
        <begin position="120"/>
        <end position="142"/>
    </location>
</feature>
<evidence type="ECO:0000256" key="1">
    <source>
        <dbReference type="SAM" id="Phobius"/>
    </source>
</evidence>
<gene>
    <name evidence="3" type="ORF">GALMADRAFT_143123</name>
</gene>
<feature type="transmembrane region" description="Helical" evidence="1">
    <location>
        <begin position="233"/>
        <end position="253"/>
    </location>
</feature>
<organism evidence="3 4">
    <name type="scientific">Galerina marginata (strain CBS 339.88)</name>
    <dbReference type="NCBI Taxonomy" id="685588"/>
    <lineage>
        <taxon>Eukaryota</taxon>
        <taxon>Fungi</taxon>
        <taxon>Dikarya</taxon>
        <taxon>Basidiomycota</taxon>
        <taxon>Agaricomycotina</taxon>
        <taxon>Agaricomycetes</taxon>
        <taxon>Agaricomycetidae</taxon>
        <taxon>Agaricales</taxon>
        <taxon>Agaricineae</taxon>
        <taxon>Strophariaceae</taxon>
        <taxon>Galerina</taxon>
    </lineage>
</organism>
<dbReference type="AlphaFoldDB" id="A0A067SMV2"/>